<sequence length="99" mass="11256">MENIKAVNNTYNSYLNIQVNEYFLDELQKRYGKLLLTKNELAEVLNQSPRTISNKMSTGTMNIKFIKTGDSMQSGILFPIIAVAEYLTNQMHENSAYAA</sequence>
<dbReference type="Proteomes" id="UP000326061">
    <property type="component" value="Chromosome"/>
</dbReference>
<keyword evidence="2" id="KW-1185">Reference proteome</keyword>
<dbReference type="AlphaFoldDB" id="A0AAJ4DN22"/>
<dbReference type="EMBL" id="CP041166">
    <property type="protein sequence ID" value="QFR43747.1"/>
    <property type="molecule type" value="Genomic_DNA"/>
</dbReference>
<proteinExistence type="predicted"/>
<organism evidence="1 2">
    <name type="scientific">Sulfurimonas xiamenensis</name>
    <dbReference type="NCBI Taxonomy" id="2590021"/>
    <lineage>
        <taxon>Bacteria</taxon>
        <taxon>Pseudomonadati</taxon>
        <taxon>Campylobacterota</taxon>
        <taxon>Epsilonproteobacteria</taxon>
        <taxon>Campylobacterales</taxon>
        <taxon>Sulfurimonadaceae</taxon>
        <taxon>Sulfurimonas</taxon>
    </lineage>
</organism>
<dbReference type="KEGG" id="suln:FJR47_07425"/>
<protein>
    <submittedName>
        <fullName evidence="1">Helix-turn-helix domain-containing protein</fullName>
    </submittedName>
</protein>
<reference evidence="2" key="1">
    <citation type="submission" date="2019-06" db="EMBL/GenBank/DDBJ databases">
        <title>Sulfurimonas gotlandica sp. nov., a chemoautotrophic and psychrotolerant epsilonproteobacterium isolated from a pelagic redoxcline, and an emended description of the genus Sulfurimonas.</title>
        <authorList>
            <person name="Wang S."/>
            <person name="Jiang L."/>
            <person name="Shao Z."/>
        </authorList>
    </citation>
    <scope>NUCLEOTIDE SEQUENCE [LARGE SCALE GENOMIC DNA]</scope>
    <source>
        <strain evidence="2">1-1N</strain>
    </source>
</reference>
<accession>A0AAJ4DN22</accession>
<name>A0AAJ4DN22_9BACT</name>
<evidence type="ECO:0000313" key="2">
    <source>
        <dbReference type="Proteomes" id="UP000326061"/>
    </source>
</evidence>
<evidence type="ECO:0000313" key="1">
    <source>
        <dbReference type="EMBL" id="QFR43747.1"/>
    </source>
</evidence>
<gene>
    <name evidence="1" type="ORF">FJR47_07425</name>
</gene>